<sequence>MPSDGRLLEAVLRRSYEHTGKPLFVTETSARADIAGRAAWMDQTIAAVRAAQADGIPVLGYTWFPLITMIDWAYRTGDAPLKDYLLHLGLWDSEFDAAGVLVRHATPLVERFRAYVNNNLSNELS</sequence>
<comment type="caution">
    <text evidence="1">The sequence shown here is derived from an EMBL/GenBank/DDBJ whole genome shotgun (WGS) entry which is preliminary data.</text>
</comment>
<evidence type="ECO:0000313" key="1">
    <source>
        <dbReference type="EMBL" id="KPV50766.1"/>
    </source>
</evidence>
<dbReference type="Proteomes" id="UP000050509">
    <property type="component" value="Unassembled WGS sequence"/>
</dbReference>
<name>A0A0P9F2M4_9CHLR</name>
<dbReference type="AlphaFoldDB" id="A0A0P9F2M4"/>
<evidence type="ECO:0008006" key="3">
    <source>
        <dbReference type="Google" id="ProtNLM"/>
    </source>
</evidence>
<evidence type="ECO:0000313" key="2">
    <source>
        <dbReference type="Proteomes" id="UP000050509"/>
    </source>
</evidence>
<gene>
    <name evidence="1" type="ORF">SE17_25030</name>
</gene>
<proteinExistence type="predicted"/>
<dbReference type="Gene3D" id="3.20.20.80">
    <property type="entry name" value="Glycosidases"/>
    <property type="match status" value="1"/>
</dbReference>
<dbReference type="EMBL" id="LJCR01001227">
    <property type="protein sequence ID" value="KPV50766.1"/>
    <property type="molecule type" value="Genomic_DNA"/>
</dbReference>
<keyword evidence="2" id="KW-1185">Reference proteome</keyword>
<protein>
    <recommendedName>
        <fullName evidence="3">Beta-glucosidase</fullName>
    </recommendedName>
</protein>
<dbReference type="InterPro" id="IPR017853">
    <property type="entry name" value="GH"/>
</dbReference>
<dbReference type="SUPFAM" id="SSF51445">
    <property type="entry name" value="(Trans)glycosidases"/>
    <property type="match status" value="1"/>
</dbReference>
<accession>A0A0P9F2M4</accession>
<reference evidence="1 2" key="1">
    <citation type="submission" date="2015-09" db="EMBL/GenBank/DDBJ databases">
        <title>Draft genome sequence of Kouleothrix aurantiaca JCM 19913.</title>
        <authorList>
            <person name="Hemp J."/>
        </authorList>
    </citation>
    <scope>NUCLEOTIDE SEQUENCE [LARGE SCALE GENOMIC DNA]</scope>
    <source>
        <strain evidence="1 2">COM-B</strain>
    </source>
</reference>
<organism evidence="1 2">
    <name type="scientific">Kouleothrix aurantiaca</name>
    <dbReference type="NCBI Taxonomy" id="186479"/>
    <lineage>
        <taxon>Bacteria</taxon>
        <taxon>Bacillati</taxon>
        <taxon>Chloroflexota</taxon>
        <taxon>Chloroflexia</taxon>
        <taxon>Chloroflexales</taxon>
        <taxon>Roseiflexineae</taxon>
        <taxon>Roseiflexaceae</taxon>
        <taxon>Kouleothrix</taxon>
    </lineage>
</organism>